<evidence type="ECO:0000313" key="12">
    <source>
        <dbReference type="Proteomes" id="UP000469440"/>
    </source>
</evidence>
<comment type="caution">
    <text evidence="11">The sequence shown here is derived from an EMBL/GenBank/DDBJ whole genome shotgun (WGS) entry which is preliminary data.</text>
</comment>
<keyword evidence="7 9" id="KW-1133">Transmembrane helix</keyword>
<dbReference type="Pfam" id="PF02743">
    <property type="entry name" value="dCache_1"/>
    <property type="match status" value="1"/>
</dbReference>
<dbReference type="Pfam" id="PF02518">
    <property type="entry name" value="HATPase_c"/>
    <property type="match status" value="1"/>
</dbReference>
<dbReference type="AlphaFoldDB" id="A0A6N8I3D4"/>
<evidence type="ECO:0000256" key="3">
    <source>
        <dbReference type="ARBA" id="ARBA00022553"/>
    </source>
</evidence>
<keyword evidence="6 11" id="KW-0418">Kinase</keyword>
<dbReference type="SUPFAM" id="SSF55874">
    <property type="entry name" value="ATPase domain of HSP90 chaperone/DNA topoisomerase II/histidine kinase"/>
    <property type="match status" value="1"/>
</dbReference>
<keyword evidence="3" id="KW-0597">Phosphoprotein</keyword>
<evidence type="ECO:0000256" key="8">
    <source>
        <dbReference type="ARBA" id="ARBA00023136"/>
    </source>
</evidence>
<evidence type="ECO:0000256" key="7">
    <source>
        <dbReference type="ARBA" id="ARBA00022989"/>
    </source>
</evidence>
<keyword evidence="8 9" id="KW-0472">Membrane</keyword>
<dbReference type="Gene3D" id="6.10.340.10">
    <property type="match status" value="1"/>
</dbReference>
<evidence type="ECO:0000313" key="11">
    <source>
        <dbReference type="EMBL" id="MVB12459.1"/>
    </source>
</evidence>
<dbReference type="SUPFAM" id="SSF158472">
    <property type="entry name" value="HAMP domain-like"/>
    <property type="match status" value="1"/>
</dbReference>
<name>A0A6N8I3D4_9FIRM</name>
<protein>
    <submittedName>
        <fullName evidence="11">Histidine kinase</fullName>
    </submittedName>
</protein>
<comment type="subcellular location">
    <subcellularLocation>
        <location evidence="1">Cell membrane</location>
        <topology evidence="1">Multi-pass membrane protein</topology>
    </subcellularLocation>
</comment>
<dbReference type="Pfam" id="PF00672">
    <property type="entry name" value="HAMP"/>
    <property type="match status" value="1"/>
</dbReference>
<sequence length="618" mass="71293">MKRRFFHPYRSWSIRRKLLVIISLLIVLSVTLVSVLSYNRYTNYFTEQTKEQTQQIIDQISMNVDTYLKELFRLSLTPYYNNSVMEELESQPQNDMEKLEKQRKIENYLGSVMILPRDDILRVYILTNSDVYSNVKTPYNMADYLDYTKSSWYRQAISTQEQIFLPVHSEKVFGNDKTQIFSFVQSLRSKEDNSRVLGVIKVDANYAGIKTICDKVQLEDGSALFIIDQDKNIIYQNSRFTVGKLDDPIYQAALETDGSTISLIDGTKYVINTSTLSTTSWKIAKISSYNQLNRYFLETRNAAIIAALVCAAAAVFVLVLFANSFLNPIFTIVRRMREVQDGDLSVQVPVKNHDEIGYLTESFNTMVNRLRQTVRKNTRLVKEVYQSRYLQKEAQYNVLCSQIKPHFLYNTLNTISLLIKCGEQDEAIRSIEDFSFFLRGVMNTDKDIPLSAELKLVDAYLSLQKTRYEDRFLYRIEIPEQFMKYEIPALTLQPIVENAIIHGCELKRGNSVIQIGCKEEKNSFVIFIEDNGRGMEQPQVEEMNRMFRVPPSQVSDRGEDVLNESIGLMNVNSRLQLKFGAEYGISVASKTNEGTCVSLRMPINGRKGERTDVFLNDC</sequence>
<keyword evidence="2" id="KW-1003">Cell membrane</keyword>
<dbReference type="OrthoDB" id="138378at2"/>
<dbReference type="RefSeq" id="WP_066646018.1">
    <property type="nucleotide sequence ID" value="NZ_VWXL01000095.1"/>
</dbReference>
<dbReference type="InterPro" id="IPR033479">
    <property type="entry name" value="dCache_1"/>
</dbReference>
<dbReference type="PANTHER" id="PTHR34220">
    <property type="entry name" value="SENSOR HISTIDINE KINASE YPDA"/>
    <property type="match status" value="1"/>
</dbReference>
<evidence type="ECO:0000256" key="6">
    <source>
        <dbReference type="ARBA" id="ARBA00022777"/>
    </source>
</evidence>
<dbReference type="GO" id="GO:0000155">
    <property type="term" value="F:phosphorelay sensor kinase activity"/>
    <property type="evidence" value="ECO:0007669"/>
    <property type="project" value="InterPro"/>
</dbReference>
<dbReference type="Gene3D" id="3.30.565.10">
    <property type="entry name" value="Histidine kinase-like ATPase, C-terminal domain"/>
    <property type="match status" value="1"/>
</dbReference>
<feature type="transmembrane region" description="Helical" evidence="9">
    <location>
        <begin position="302"/>
        <end position="326"/>
    </location>
</feature>
<keyword evidence="12" id="KW-1185">Reference proteome</keyword>
<evidence type="ECO:0000256" key="2">
    <source>
        <dbReference type="ARBA" id="ARBA00022475"/>
    </source>
</evidence>
<organism evidence="11 12">
    <name type="scientific">Caproicibacter fermentans</name>
    <dbReference type="NCBI Taxonomy" id="2576756"/>
    <lineage>
        <taxon>Bacteria</taxon>
        <taxon>Bacillati</taxon>
        <taxon>Bacillota</taxon>
        <taxon>Clostridia</taxon>
        <taxon>Eubacteriales</taxon>
        <taxon>Acutalibacteraceae</taxon>
        <taxon>Caproicibacter</taxon>
    </lineage>
</organism>
<dbReference type="SMART" id="SM00304">
    <property type="entry name" value="HAMP"/>
    <property type="match status" value="1"/>
</dbReference>
<dbReference type="InterPro" id="IPR036890">
    <property type="entry name" value="HATPase_C_sf"/>
</dbReference>
<dbReference type="InterPro" id="IPR003594">
    <property type="entry name" value="HATPase_dom"/>
</dbReference>
<evidence type="ECO:0000259" key="10">
    <source>
        <dbReference type="PROSITE" id="PS50885"/>
    </source>
</evidence>
<keyword evidence="4" id="KW-0808">Transferase</keyword>
<dbReference type="PANTHER" id="PTHR34220:SF7">
    <property type="entry name" value="SENSOR HISTIDINE KINASE YPDA"/>
    <property type="match status" value="1"/>
</dbReference>
<evidence type="ECO:0000256" key="4">
    <source>
        <dbReference type="ARBA" id="ARBA00022679"/>
    </source>
</evidence>
<accession>A0A6N8I3D4</accession>
<dbReference type="GO" id="GO:0005886">
    <property type="term" value="C:plasma membrane"/>
    <property type="evidence" value="ECO:0007669"/>
    <property type="project" value="UniProtKB-SubCell"/>
</dbReference>
<dbReference type="InterPro" id="IPR010559">
    <property type="entry name" value="Sig_transdc_His_kin_internal"/>
</dbReference>
<reference evidence="11 12" key="1">
    <citation type="submission" date="2019-09" db="EMBL/GenBank/DDBJ databases">
        <title>Genome sequence of Clostridium sp. EA1.</title>
        <authorList>
            <person name="Poehlein A."/>
            <person name="Bengelsdorf F.R."/>
            <person name="Daniel R."/>
        </authorList>
    </citation>
    <scope>NUCLEOTIDE SEQUENCE [LARGE SCALE GENOMIC DNA]</scope>
    <source>
        <strain evidence="11 12">EA1</strain>
    </source>
</reference>
<dbReference type="InterPro" id="IPR003660">
    <property type="entry name" value="HAMP_dom"/>
</dbReference>
<dbReference type="Proteomes" id="UP000469440">
    <property type="component" value="Unassembled WGS sequence"/>
</dbReference>
<dbReference type="PROSITE" id="PS50885">
    <property type="entry name" value="HAMP"/>
    <property type="match status" value="1"/>
</dbReference>
<evidence type="ECO:0000256" key="1">
    <source>
        <dbReference type="ARBA" id="ARBA00004651"/>
    </source>
</evidence>
<dbReference type="CDD" id="cd06225">
    <property type="entry name" value="HAMP"/>
    <property type="match status" value="1"/>
</dbReference>
<dbReference type="Pfam" id="PF06580">
    <property type="entry name" value="His_kinase"/>
    <property type="match status" value="1"/>
</dbReference>
<dbReference type="EMBL" id="VWXL01000095">
    <property type="protein sequence ID" value="MVB12459.1"/>
    <property type="molecule type" value="Genomic_DNA"/>
</dbReference>
<keyword evidence="5 9" id="KW-0812">Transmembrane</keyword>
<proteinExistence type="predicted"/>
<evidence type="ECO:0000256" key="9">
    <source>
        <dbReference type="SAM" id="Phobius"/>
    </source>
</evidence>
<feature type="domain" description="HAMP" evidence="10">
    <location>
        <begin position="323"/>
        <end position="375"/>
    </location>
</feature>
<dbReference type="InterPro" id="IPR050640">
    <property type="entry name" value="Bact_2-comp_sensor_kinase"/>
</dbReference>
<dbReference type="Gene3D" id="3.30.450.20">
    <property type="entry name" value="PAS domain"/>
    <property type="match status" value="2"/>
</dbReference>
<evidence type="ECO:0000256" key="5">
    <source>
        <dbReference type="ARBA" id="ARBA00022692"/>
    </source>
</evidence>
<gene>
    <name evidence="11" type="ORF">CAFE_31990</name>
</gene>